<gene>
    <name evidence="2" type="ORF">C4F40_10730</name>
</gene>
<feature type="domain" description="Endonuclease/exonuclease/phosphatase" evidence="1">
    <location>
        <begin position="51"/>
        <end position="294"/>
    </location>
</feature>
<dbReference type="Gene3D" id="3.60.10.10">
    <property type="entry name" value="Endonuclease/exonuclease/phosphatase"/>
    <property type="match status" value="1"/>
</dbReference>
<organism evidence="2 3">
    <name type="scientific">Sphingobacterium pedocola</name>
    <dbReference type="NCBI Taxonomy" id="2082722"/>
    <lineage>
        <taxon>Bacteria</taxon>
        <taxon>Pseudomonadati</taxon>
        <taxon>Bacteroidota</taxon>
        <taxon>Sphingobacteriia</taxon>
        <taxon>Sphingobacteriales</taxon>
        <taxon>Sphingobacteriaceae</taxon>
        <taxon>Sphingobacterium</taxon>
    </lineage>
</organism>
<comment type="caution">
    <text evidence="2">The sequence shown here is derived from an EMBL/GenBank/DDBJ whole genome shotgun (WGS) entry which is preliminary data.</text>
</comment>
<dbReference type="RefSeq" id="WP_196938425.1">
    <property type="nucleotide sequence ID" value="NZ_MU158689.1"/>
</dbReference>
<dbReference type="Proteomes" id="UP000618319">
    <property type="component" value="Unassembled WGS sequence"/>
</dbReference>
<dbReference type="PANTHER" id="PTHR12121">
    <property type="entry name" value="CARBON CATABOLITE REPRESSOR PROTEIN 4"/>
    <property type="match status" value="1"/>
</dbReference>
<keyword evidence="2" id="KW-0378">Hydrolase</keyword>
<dbReference type="GO" id="GO:0004519">
    <property type="term" value="F:endonuclease activity"/>
    <property type="evidence" value="ECO:0007669"/>
    <property type="project" value="UniProtKB-KW"/>
</dbReference>
<dbReference type="CDD" id="cd09083">
    <property type="entry name" value="EEP-1"/>
    <property type="match status" value="1"/>
</dbReference>
<dbReference type="PANTHER" id="PTHR12121:SF36">
    <property type="entry name" value="ENDONUCLEASE_EXONUCLEASE_PHOSPHATASE DOMAIN-CONTAINING PROTEIN"/>
    <property type="match status" value="1"/>
</dbReference>
<dbReference type="Pfam" id="PF03372">
    <property type="entry name" value="Exo_endo_phos"/>
    <property type="match status" value="1"/>
</dbReference>
<keyword evidence="2" id="KW-0255">Endonuclease</keyword>
<reference evidence="2 3" key="1">
    <citation type="submission" date="2018-02" db="EMBL/GenBank/DDBJ databases">
        <title>Sphingobacterium KA21.</title>
        <authorList>
            <person name="Vasarhelyi B.M."/>
            <person name="Deshmukh S."/>
            <person name="Balint B."/>
            <person name="Kukolya J."/>
        </authorList>
    </citation>
    <scope>NUCLEOTIDE SEQUENCE [LARGE SCALE GENOMIC DNA]</scope>
    <source>
        <strain evidence="2 3">Ka21</strain>
    </source>
</reference>
<dbReference type="EMBL" id="PSKQ01000019">
    <property type="protein sequence ID" value="MBE8721198.1"/>
    <property type="molecule type" value="Genomic_DNA"/>
</dbReference>
<dbReference type="PROSITE" id="PS51257">
    <property type="entry name" value="PROKAR_LIPOPROTEIN"/>
    <property type="match status" value="1"/>
</dbReference>
<dbReference type="InterPro" id="IPR005135">
    <property type="entry name" value="Endo/exonuclease/phosphatase"/>
</dbReference>
<keyword evidence="3" id="KW-1185">Reference proteome</keyword>
<proteinExistence type="predicted"/>
<dbReference type="InterPro" id="IPR050410">
    <property type="entry name" value="CCR4/nocturin_mRNA_transcr"/>
</dbReference>
<keyword evidence="2" id="KW-0540">Nuclease</keyword>
<dbReference type="InterPro" id="IPR036691">
    <property type="entry name" value="Endo/exonu/phosph_ase_sf"/>
</dbReference>
<protein>
    <submittedName>
        <fullName evidence="2">Endonuclease</fullName>
    </submittedName>
</protein>
<accession>A0ABR9T781</accession>
<evidence type="ECO:0000313" key="3">
    <source>
        <dbReference type="Proteomes" id="UP000618319"/>
    </source>
</evidence>
<sequence>MIYIKNIITFCFLACLALGCTGKEGLTRDFEDDLTGPGAGKTDKLSLVAGSYNLRLITANDQGILSWDNRKQWVKKIIQDHDFDILGTQEGVLAQINDITAHSSYAYVGVGRDNGTTQGETCAILYKQEKYTVESSGTFWLSQTPDVPSYGWDANIRRICTWVKFKDKATGTLFFVFNAHYDHQGAVAKLESSKLIIAQIKLIAGNLPVVMTGDLNALPNSEPIAALLQSNLLWDAKVISKTAAQGPEGTSYGYDLSKEPTGRIDHVLVSKTIDVQAFKIIDDDFKTGNIASDHLPVYVQLEL</sequence>
<evidence type="ECO:0000259" key="1">
    <source>
        <dbReference type="Pfam" id="PF03372"/>
    </source>
</evidence>
<name>A0ABR9T781_9SPHI</name>
<dbReference type="SUPFAM" id="SSF56219">
    <property type="entry name" value="DNase I-like"/>
    <property type="match status" value="1"/>
</dbReference>
<evidence type="ECO:0000313" key="2">
    <source>
        <dbReference type="EMBL" id="MBE8721198.1"/>
    </source>
</evidence>